<dbReference type="SUPFAM" id="SSF49854">
    <property type="entry name" value="Spermadhesin, CUB domain"/>
    <property type="match status" value="1"/>
</dbReference>
<keyword evidence="2" id="KW-0472">Membrane</keyword>
<feature type="non-terminal residue" evidence="4">
    <location>
        <position position="1"/>
    </location>
</feature>
<proteinExistence type="predicted"/>
<organism evidence="4 5">
    <name type="scientific">Elysia chlorotica</name>
    <name type="common">Eastern emerald elysia</name>
    <name type="synonym">Sea slug</name>
    <dbReference type="NCBI Taxonomy" id="188477"/>
    <lineage>
        <taxon>Eukaryota</taxon>
        <taxon>Metazoa</taxon>
        <taxon>Spiralia</taxon>
        <taxon>Lophotrochozoa</taxon>
        <taxon>Mollusca</taxon>
        <taxon>Gastropoda</taxon>
        <taxon>Heterobranchia</taxon>
        <taxon>Euthyneura</taxon>
        <taxon>Panpulmonata</taxon>
        <taxon>Sacoglossa</taxon>
        <taxon>Placobranchoidea</taxon>
        <taxon>Plakobranchidae</taxon>
        <taxon>Elysia</taxon>
    </lineage>
</organism>
<dbReference type="EMBL" id="RQTK01000691">
    <property type="protein sequence ID" value="RUS76037.1"/>
    <property type="molecule type" value="Genomic_DNA"/>
</dbReference>
<dbReference type="InterPro" id="IPR035914">
    <property type="entry name" value="Sperma_CUB_dom_sf"/>
</dbReference>
<keyword evidence="5" id="KW-1185">Reference proteome</keyword>
<keyword evidence="2" id="KW-0812">Transmembrane</keyword>
<keyword evidence="1" id="KW-1015">Disulfide bond</keyword>
<evidence type="ECO:0000256" key="2">
    <source>
        <dbReference type="SAM" id="Phobius"/>
    </source>
</evidence>
<accession>A0A433T399</accession>
<feature type="domain" description="CUB" evidence="3">
    <location>
        <begin position="3"/>
        <end position="66"/>
    </location>
</feature>
<name>A0A433T399_ELYCH</name>
<evidence type="ECO:0000313" key="5">
    <source>
        <dbReference type="Proteomes" id="UP000271974"/>
    </source>
</evidence>
<dbReference type="Proteomes" id="UP000271974">
    <property type="component" value="Unassembled WGS sequence"/>
</dbReference>
<evidence type="ECO:0000259" key="3">
    <source>
        <dbReference type="Pfam" id="PF00431"/>
    </source>
</evidence>
<comment type="caution">
    <text evidence="4">The sequence shown here is derived from an EMBL/GenBank/DDBJ whole genome shotgun (WGS) entry which is preliminary data.</text>
</comment>
<evidence type="ECO:0000256" key="1">
    <source>
        <dbReference type="ARBA" id="ARBA00023157"/>
    </source>
</evidence>
<keyword evidence="2" id="KW-1133">Transmembrane helix</keyword>
<dbReference type="Pfam" id="PF00431">
    <property type="entry name" value="CUB"/>
    <property type="match status" value="1"/>
</dbReference>
<dbReference type="AlphaFoldDB" id="A0A433T399"/>
<feature type="non-terminal residue" evidence="4">
    <location>
        <position position="116"/>
    </location>
</feature>
<gene>
    <name evidence="4" type="ORF">EGW08_016193</name>
</gene>
<evidence type="ECO:0000313" key="4">
    <source>
        <dbReference type="EMBL" id="RUS76037.1"/>
    </source>
</evidence>
<sequence length="116" mass="12708">DYVIQLQFEQVSLLKDPHTRTCKERITVYDGPTSMYGVIGSFCDGTPEMVTASDEALIVFTPGTSQVNTSARIFTLKYRAVVERPHSGDTSHILRIGFGSFIGAIAFIVICSGVCR</sequence>
<feature type="transmembrane region" description="Helical" evidence="2">
    <location>
        <begin position="93"/>
        <end position="115"/>
    </location>
</feature>
<dbReference type="OrthoDB" id="6078782at2759"/>
<reference evidence="4 5" key="1">
    <citation type="submission" date="2019-01" db="EMBL/GenBank/DDBJ databases">
        <title>A draft genome assembly of the solar-powered sea slug Elysia chlorotica.</title>
        <authorList>
            <person name="Cai H."/>
            <person name="Li Q."/>
            <person name="Fang X."/>
            <person name="Li J."/>
            <person name="Curtis N.E."/>
            <person name="Altenburger A."/>
            <person name="Shibata T."/>
            <person name="Feng M."/>
            <person name="Maeda T."/>
            <person name="Schwartz J.A."/>
            <person name="Shigenobu S."/>
            <person name="Lundholm N."/>
            <person name="Nishiyama T."/>
            <person name="Yang H."/>
            <person name="Hasebe M."/>
            <person name="Li S."/>
            <person name="Pierce S.K."/>
            <person name="Wang J."/>
        </authorList>
    </citation>
    <scope>NUCLEOTIDE SEQUENCE [LARGE SCALE GENOMIC DNA]</scope>
    <source>
        <strain evidence="4">EC2010</strain>
        <tissue evidence="4">Whole organism of an adult</tissue>
    </source>
</reference>
<dbReference type="InterPro" id="IPR000859">
    <property type="entry name" value="CUB_dom"/>
</dbReference>
<protein>
    <recommendedName>
        <fullName evidence="3">CUB domain-containing protein</fullName>
    </recommendedName>
</protein>
<dbReference type="Gene3D" id="2.60.120.290">
    <property type="entry name" value="Spermadhesin, CUB domain"/>
    <property type="match status" value="1"/>
</dbReference>